<dbReference type="RefSeq" id="WP_152214255.1">
    <property type="nucleotide sequence ID" value="NZ_WESC01000001.1"/>
</dbReference>
<comment type="function">
    <text evidence="1 9">Catalyzes the decarboxylation of orotidine 5'-monophosphate (OMP) to uridine 5'-monophosphate (UMP).</text>
</comment>
<evidence type="ECO:0000256" key="8">
    <source>
        <dbReference type="ARBA" id="ARBA00061012"/>
    </source>
</evidence>
<dbReference type="NCBIfam" id="NF001273">
    <property type="entry name" value="PRK00230.1"/>
    <property type="match status" value="1"/>
</dbReference>
<evidence type="ECO:0000259" key="13">
    <source>
        <dbReference type="SMART" id="SM00934"/>
    </source>
</evidence>
<feature type="binding site" evidence="9">
    <location>
        <begin position="62"/>
        <end position="71"/>
    </location>
    <ligand>
        <name>substrate</name>
    </ligand>
</feature>
<organism evidence="14 15">
    <name type="scientific">Parvibaculum sedimenti</name>
    <dbReference type="NCBI Taxonomy" id="2608632"/>
    <lineage>
        <taxon>Bacteria</taxon>
        <taxon>Pseudomonadati</taxon>
        <taxon>Pseudomonadota</taxon>
        <taxon>Alphaproteobacteria</taxon>
        <taxon>Hyphomicrobiales</taxon>
        <taxon>Parvibaculaceae</taxon>
        <taxon>Parvibaculum</taxon>
    </lineage>
</organism>
<dbReference type="UniPathway" id="UPA00070">
    <property type="reaction ID" value="UER00120"/>
</dbReference>
<dbReference type="HAMAP" id="MF_01200_B">
    <property type="entry name" value="OMPdecase_type1_B"/>
    <property type="match status" value="1"/>
</dbReference>
<evidence type="ECO:0000313" key="15">
    <source>
        <dbReference type="Proteomes" id="UP000468901"/>
    </source>
</evidence>
<evidence type="ECO:0000256" key="2">
    <source>
        <dbReference type="ARBA" id="ARBA00004861"/>
    </source>
</evidence>
<feature type="active site" description="Proton donor" evidence="9">
    <location>
        <position position="64"/>
    </location>
</feature>
<dbReference type="Proteomes" id="UP000468901">
    <property type="component" value="Unassembled WGS sequence"/>
</dbReference>
<dbReference type="InterPro" id="IPR011060">
    <property type="entry name" value="RibuloseP-bd_barrel"/>
</dbReference>
<dbReference type="EC" id="4.1.1.23" evidence="9"/>
<evidence type="ECO:0000256" key="1">
    <source>
        <dbReference type="ARBA" id="ARBA00002356"/>
    </source>
</evidence>
<comment type="subunit">
    <text evidence="3 9">Homodimer.</text>
</comment>
<dbReference type="FunFam" id="3.20.20.70:FF:000015">
    <property type="entry name" value="Orotidine 5'-phosphate decarboxylase"/>
    <property type="match status" value="1"/>
</dbReference>
<keyword evidence="5 9" id="KW-0665">Pyrimidine biosynthesis</keyword>
<feature type="active site" description="For OMPdecase activity" evidence="10">
    <location>
        <position position="67"/>
    </location>
</feature>
<gene>
    <name evidence="9 14" type="primary">pyrF</name>
    <name evidence="14" type="ORF">F2P47_00790</name>
</gene>
<keyword evidence="4 9" id="KW-0210">Decarboxylase</keyword>
<evidence type="ECO:0000256" key="12">
    <source>
        <dbReference type="RuleBase" id="RU000512"/>
    </source>
</evidence>
<dbReference type="PANTHER" id="PTHR32119">
    <property type="entry name" value="OROTIDINE 5'-PHOSPHATE DECARBOXYLASE"/>
    <property type="match status" value="1"/>
</dbReference>
<feature type="active site" description="For OMPdecase activity" evidence="10">
    <location>
        <position position="64"/>
    </location>
</feature>
<dbReference type="Pfam" id="PF00215">
    <property type="entry name" value="OMPdecase"/>
    <property type="match status" value="1"/>
</dbReference>
<keyword evidence="6 9" id="KW-0456">Lyase</keyword>
<feature type="binding site" evidence="9 11">
    <location>
        <position position="35"/>
    </location>
    <ligand>
        <name>substrate</name>
    </ligand>
</feature>
<comment type="caution">
    <text evidence="14">The sequence shown here is derived from an EMBL/GenBank/DDBJ whole genome shotgun (WGS) entry which is preliminary data.</text>
</comment>
<feature type="binding site" evidence="9 11">
    <location>
        <position position="212"/>
    </location>
    <ligand>
        <name>substrate</name>
    </ligand>
</feature>
<evidence type="ECO:0000256" key="11">
    <source>
        <dbReference type="PIRSR" id="PIRSR614732-2"/>
    </source>
</evidence>
<dbReference type="InterPro" id="IPR018089">
    <property type="entry name" value="OMPdecase_AS"/>
</dbReference>
<dbReference type="Gene3D" id="3.20.20.70">
    <property type="entry name" value="Aldolase class I"/>
    <property type="match status" value="1"/>
</dbReference>
<evidence type="ECO:0000256" key="10">
    <source>
        <dbReference type="PIRSR" id="PIRSR614732-1"/>
    </source>
</evidence>
<dbReference type="EMBL" id="WESC01000001">
    <property type="protein sequence ID" value="KAB7742702.1"/>
    <property type="molecule type" value="Genomic_DNA"/>
</dbReference>
<feature type="binding site" evidence="9 11">
    <location>
        <position position="122"/>
    </location>
    <ligand>
        <name>substrate</name>
    </ligand>
</feature>
<evidence type="ECO:0000256" key="6">
    <source>
        <dbReference type="ARBA" id="ARBA00023239"/>
    </source>
</evidence>
<evidence type="ECO:0000256" key="9">
    <source>
        <dbReference type="HAMAP-Rule" id="MF_01200"/>
    </source>
</evidence>
<dbReference type="PROSITE" id="PS00156">
    <property type="entry name" value="OMPDECASE"/>
    <property type="match status" value="1"/>
</dbReference>
<sequence>MSVIPNPIFCALDTVDEAHAASLARGLKGTVGGVKLGMEFFNAQGPQGYRAVAEAGVPIFLDLKLHDIPNTVAGGIRATLPLKPAIVNVHAAGGLAMMRAAADAAKEAGDARPLVIAVTVLTSLDQSDLAATGVAGTPADHVLRLAHLAAKAGLDGVVCSAHEIERLRAELGRDFKLIVPGIRPTGSDIGDQKRIMTPPEALALGADILVIGRPITGATNPREAAEAISASLAA</sequence>
<dbReference type="GO" id="GO:0005829">
    <property type="term" value="C:cytosol"/>
    <property type="evidence" value="ECO:0007669"/>
    <property type="project" value="TreeGrafter"/>
</dbReference>
<name>A0A6N6VNA5_9HYPH</name>
<evidence type="ECO:0000256" key="7">
    <source>
        <dbReference type="ARBA" id="ARBA00049157"/>
    </source>
</evidence>
<dbReference type="GO" id="GO:0006207">
    <property type="term" value="P:'de novo' pyrimidine nucleobase biosynthetic process"/>
    <property type="evidence" value="ECO:0007669"/>
    <property type="project" value="InterPro"/>
</dbReference>
<evidence type="ECO:0000256" key="3">
    <source>
        <dbReference type="ARBA" id="ARBA00011738"/>
    </source>
</evidence>
<protein>
    <recommendedName>
        <fullName evidence="9">Orotidine 5'-phosphate decarboxylase</fullName>
        <ecNumber evidence="9">4.1.1.23</ecNumber>
    </recommendedName>
    <alternativeName>
        <fullName evidence="9">OMP decarboxylase</fullName>
        <shortName evidence="9">OMPDCase</shortName>
        <shortName evidence="9">OMPdecase</shortName>
    </alternativeName>
</protein>
<feature type="binding site" evidence="9 11">
    <location>
        <position position="13"/>
    </location>
    <ligand>
        <name>substrate</name>
    </ligand>
</feature>
<dbReference type="SMART" id="SM00934">
    <property type="entry name" value="OMPdecase"/>
    <property type="match status" value="1"/>
</dbReference>
<dbReference type="PANTHER" id="PTHR32119:SF2">
    <property type="entry name" value="OROTIDINE 5'-PHOSPHATE DECARBOXYLASE"/>
    <property type="match status" value="1"/>
</dbReference>
<feature type="binding site" evidence="9 11">
    <location>
        <position position="213"/>
    </location>
    <ligand>
        <name>substrate</name>
    </ligand>
</feature>
<dbReference type="CDD" id="cd04725">
    <property type="entry name" value="OMP_decarboxylase_like"/>
    <property type="match status" value="1"/>
</dbReference>
<dbReference type="InterPro" id="IPR047596">
    <property type="entry name" value="OMPdecase_bac"/>
</dbReference>
<comment type="similarity">
    <text evidence="8 9">Belongs to the OMP decarboxylase family. Type 1 subfamily.</text>
</comment>
<dbReference type="GO" id="GO:0044205">
    <property type="term" value="P:'de novo' UMP biosynthetic process"/>
    <property type="evidence" value="ECO:0007669"/>
    <property type="project" value="UniProtKB-UniRule"/>
</dbReference>
<dbReference type="InterPro" id="IPR001754">
    <property type="entry name" value="OMPdeCOase_dom"/>
</dbReference>
<dbReference type="SUPFAM" id="SSF51366">
    <property type="entry name" value="Ribulose-phoshate binding barrel"/>
    <property type="match status" value="1"/>
</dbReference>
<feature type="binding site" evidence="9 11">
    <location>
        <position position="192"/>
    </location>
    <ligand>
        <name>substrate</name>
    </ligand>
</feature>
<feature type="domain" description="Orotidine 5'-phosphate decarboxylase" evidence="13">
    <location>
        <begin position="7"/>
        <end position="228"/>
    </location>
</feature>
<dbReference type="NCBIfam" id="TIGR01740">
    <property type="entry name" value="pyrF"/>
    <property type="match status" value="1"/>
</dbReference>
<dbReference type="GO" id="GO:0004590">
    <property type="term" value="F:orotidine-5'-phosphate decarboxylase activity"/>
    <property type="evidence" value="ECO:0007669"/>
    <property type="project" value="UniProtKB-UniRule"/>
</dbReference>
<evidence type="ECO:0000256" key="4">
    <source>
        <dbReference type="ARBA" id="ARBA00022793"/>
    </source>
</evidence>
<evidence type="ECO:0000313" key="14">
    <source>
        <dbReference type="EMBL" id="KAB7742702.1"/>
    </source>
</evidence>
<evidence type="ECO:0000256" key="5">
    <source>
        <dbReference type="ARBA" id="ARBA00022975"/>
    </source>
</evidence>
<comment type="pathway">
    <text evidence="2 9 12">Pyrimidine metabolism; UMP biosynthesis via de novo pathway; UMP from orotate: step 2/2.</text>
</comment>
<dbReference type="InterPro" id="IPR014732">
    <property type="entry name" value="OMPdecase"/>
</dbReference>
<proteinExistence type="inferred from homology"/>
<accession>A0A6N6VNA5</accession>
<keyword evidence="15" id="KW-1185">Reference proteome</keyword>
<feature type="active site" description="For OMPdecase activity" evidence="10">
    <location>
        <position position="62"/>
    </location>
</feature>
<dbReference type="AlphaFoldDB" id="A0A6N6VNA5"/>
<comment type="catalytic activity">
    <reaction evidence="7 9 12">
        <text>orotidine 5'-phosphate + H(+) = UMP + CO2</text>
        <dbReference type="Rhea" id="RHEA:11596"/>
        <dbReference type="ChEBI" id="CHEBI:15378"/>
        <dbReference type="ChEBI" id="CHEBI:16526"/>
        <dbReference type="ChEBI" id="CHEBI:57538"/>
        <dbReference type="ChEBI" id="CHEBI:57865"/>
        <dbReference type="EC" id="4.1.1.23"/>
    </reaction>
</comment>
<dbReference type="InterPro" id="IPR013785">
    <property type="entry name" value="Aldolase_TIM"/>
</dbReference>
<reference evidence="14 15" key="1">
    <citation type="submission" date="2019-09" db="EMBL/GenBank/DDBJ databases">
        <title>Parvibaculum sedimenti sp. nov., isolated from sediment.</title>
        <authorList>
            <person name="Wang Y."/>
        </authorList>
    </citation>
    <scope>NUCLEOTIDE SEQUENCE [LARGE SCALE GENOMIC DNA]</scope>
    <source>
        <strain evidence="14 15">HXT-9</strain>
    </source>
</reference>
<feature type="binding site" evidence="9 11">
    <location>
        <position position="183"/>
    </location>
    <ligand>
        <name>substrate</name>
    </ligand>
</feature>